<dbReference type="RefSeq" id="WP_085465635.1">
    <property type="nucleotide sequence ID" value="NZ_FXBL01000004.1"/>
</dbReference>
<feature type="signal peptide" evidence="1">
    <location>
        <begin position="1"/>
        <end position="19"/>
    </location>
</feature>
<evidence type="ECO:0000256" key="1">
    <source>
        <dbReference type="SAM" id="SignalP"/>
    </source>
</evidence>
<sequence length="643" mass="69451">MIRFVFFVLALLMALPAHASPVLYIDDRALLTELESRGYAFEDVFGVEAGAGLAALQAASPAYRSIVSIISKDVAELRAEMKAGGRALFEVTDGNVGRVMDMRWLATDAARFRLVGLVNRMDRRDFADLRGETGCGEVRLIYRLAYRFKAKKRTMASRMPFNFNAVYSVLPDEDGGCEAAAARWTPGLDEALDAGWLAGGALDKAELRLKQIELNAQVVRFPSGQETEFGGQAAYLMRIFGIDGDTVTEKPLENTPDTGLLSSDAALKAELAAYVRDNVAAVDVGVYEIPEKFLARKVVSYSTFGSVRLANRPFEPLFDPADFADVAFDGMRLLKTPQALIARLENGSCQGCHQAGSTAGFHFIGKDDADSSPLNRIEVGLSPHVAAELPRREAWLAAVVAGNTPDRFRQLSSAPPAEWTADTVAYRPAKAGMSCLLPEEANGFASGWDCEAGLACTALASASGVPAKLGQCLLPADSPNMFSGHPCVTGEIATNASQPFNDRMKVSAPFTAKAAAINRETYNCRPPKIGVPAGIAYRACTDRDRTFADFRPGKPEPREICGLAGGKAFDLCVATNDFESCLGAAVVRGNRPTCSADTFCREDYMCQAFPADTPGVAKVKRKGFCSPTYFIFQMRIDNHPTPW</sequence>
<evidence type="ECO:0008006" key="4">
    <source>
        <dbReference type="Google" id="ProtNLM"/>
    </source>
</evidence>
<dbReference type="AlphaFoldDB" id="A0A1X7PCY7"/>
<protein>
    <recommendedName>
        <fullName evidence="4">Cytochrome c domain-containing protein</fullName>
    </recommendedName>
</protein>
<organism evidence="2 3">
    <name type="scientific">Mesorhizobium australicum</name>
    <dbReference type="NCBI Taxonomy" id="536018"/>
    <lineage>
        <taxon>Bacteria</taxon>
        <taxon>Pseudomonadati</taxon>
        <taxon>Pseudomonadota</taxon>
        <taxon>Alphaproteobacteria</taxon>
        <taxon>Hyphomicrobiales</taxon>
        <taxon>Phyllobacteriaceae</taxon>
        <taxon>Mesorhizobium</taxon>
    </lineage>
</organism>
<evidence type="ECO:0000313" key="2">
    <source>
        <dbReference type="EMBL" id="SMH49192.1"/>
    </source>
</evidence>
<keyword evidence="1" id="KW-0732">Signal</keyword>
<dbReference type="Proteomes" id="UP000193083">
    <property type="component" value="Unassembled WGS sequence"/>
</dbReference>
<accession>A0A1X7PCY7</accession>
<gene>
    <name evidence="2" type="ORF">SAMN02982922_3874</name>
</gene>
<reference evidence="3" key="1">
    <citation type="submission" date="2017-04" db="EMBL/GenBank/DDBJ databases">
        <authorList>
            <person name="Varghese N."/>
            <person name="Submissions S."/>
        </authorList>
    </citation>
    <scope>NUCLEOTIDE SEQUENCE [LARGE SCALE GENOMIC DNA]</scope>
    <source>
        <strain evidence="3">B5P</strain>
    </source>
</reference>
<evidence type="ECO:0000313" key="3">
    <source>
        <dbReference type="Proteomes" id="UP000193083"/>
    </source>
</evidence>
<keyword evidence="3" id="KW-1185">Reference proteome</keyword>
<feature type="chain" id="PRO_5010873020" description="Cytochrome c domain-containing protein" evidence="1">
    <location>
        <begin position="20"/>
        <end position="643"/>
    </location>
</feature>
<dbReference type="EMBL" id="FXBL01000004">
    <property type="protein sequence ID" value="SMH49192.1"/>
    <property type="molecule type" value="Genomic_DNA"/>
</dbReference>
<name>A0A1X7PCY7_9HYPH</name>
<dbReference type="OrthoDB" id="9807520at2"/>
<proteinExistence type="predicted"/>